<evidence type="ECO:0000313" key="1">
    <source>
        <dbReference type="EMBL" id="CAK8685254.1"/>
    </source>
</evidence>
<accession>A0ABP0G095</accession>
<gene>
    <name evidence="1" type="ORF">CVLEPA_LOCUS16394</name>
</gene>
<dbReference type="EMBL" id="CAWYQH010000099">
    <property type="protein sequence ID" value="CAK8685254.1"/>
    <property type="molecule type" value="Genomic_DNA"/>
</dbReference>
<proteinExistence type="predicted"/>
<keyword evidence="2" id="KW-1185">Reference proteome</keyword>
<comment type="caution">
    <text evidence="1">The sequence shown here is derived from an EMBL/GenBank/DDBJ whole genome shotgun (WGS) entry which is preliminary data.</text>
</comment>
<sequence length="147" mass="16932">MQGSLEEPYSKVVSFPTDEVERNRWIDAMPNERSSLLQLKQIYACANHFDCEWISVKGGKRPSQPPSIFPGVLKSCLKQVSSAPRTRPTTASAEARAEKERYCSLLQKVDVLTKIFIYLLPNFITFLQLHIKGYESPVQLFYREWNC</sequence>
<dbReference type="SUPFAM" id="SSF57716">
    <property type="entry name" value="Glucocorticoid receptor-like (DNA-binding domain)"/>
    <property type="match status" value="1"/>
</dbReference>
<evidence type="ECO:0008006" key="3">
    <source>
        <dbReference type="Google" id="ProtNLM"/>
    </source>
</evidence>
<dbReference type="Proteomes" id="UP001642483">
    <property type="component" value="Unassembled WGS sequence"/>
</dbReference>
<organism evidence="1 2">
    <name type="scientific">Clavelina lepadiformis</name>
    <name type="common">Light-bulb sea squirt</name>
    <name type="synonym">Ascidia lepadiformis</name>
    <dbReference type="NCBI Taxonomy" id="159417"/>
    <lineage>
        <taxon>Eukaryota</taxon>
        <taxon>Metazoa</taxon>
        <taxon>Chordata</taxon>
        <taxon>Tunicata</taxon>
        <taxon>Ascidiacea</taxon>
        <taxon>Aplousobranchia</taxon>
        <taxon>Clavelinidae</taxon>
        <taxon>Clavelina</taxon>
    </lineage>
</organism>
<name>A0ABP0G095_CLALP</name>
<protein>
    <recommendedName>
        <fullName evidence="3">THAP-type domain-containing protein</fullName>
    </recommendedName>
</protein>
<evidence type="ECO:0000313" key="2">
    <source>
        <dbReference type="Proteomes" id="UP001642483"/>
    </source>
</evidence>
<reference evidence="1 2" key="1">
    <citation type="submission" date="2024-02" db="EMBL/GenBank/DDBJ databases">
        <authorList>
            <person name="Daric V."/>
            <person name="Darras S."/>
        </authorList>
    </citation>
    <scope>NUCLEOTIDE SEQUENCE [LARGE SCALE GENOMIC DNA]</scope>
</reference>